<feature type="transmembrane region" description="Helical" evidence="1">
    <location>
        <begin position="169"/>
        <end position="190"/>
    </location>
</feature>
<keyword evidence="1" id="KW-0472">Membrane</keyword>
<organism evidence="2">
    <name type="scientific">human gut metagenome</name>
    <dbReference type="NCBI Taxonomy" id="408170"/>
    <lineage>
        <taxon>unclassified sequences</taxon>
        <taxon>metagenomes</taxon>
        <taxon>organismal metagenomes</taxon>
    </lineage>
</organism>
<reference evidence="2" key="1">
    <citation type="submission" date="2013-12" db="EMBL/GenBank/DDBJ databases">
        <title>A Varibaculum cambriense genome reconstructed from a premature infant gut community with otherwise low bacterial novelty that shifts toward anaerobic metabolism during the third week of life.</title>
        <authorList>
            <person name="Brown C.T."/>
            <person name="Sharon I."/>
            <person name="Thomas B.C."/>
            <person name="Castelle C.J."/>
            <person name="Morowitz M.J."/>
            <person name="Banfield J.F."/>
        </authorList>
    </citation>
    <scope>NUCLEOTIDE SEQUENCE</scope>
</reference>
<dbReference type="InterPro" id="IPR025962">
    <property type="entry name" value="SdpI/YhfL"/>
</dbReference>
<proteinExistence type="predicted"/>
<keyword evidence="1" id="KW-0812">Transmembrane</keyword>
<feature type="transmembrane region" description="Helical" evidence="1">
    <location>
        <begin position="68"/>
        <end position="88"/>
    </location>
</feature>
<dbReference type="EMBL" id="AZMM01007877">
    <property type="protein sequence ID" value="ETJ37944.1"/>
    <property type="molecule type" value="Genomic_DNA"/>
</dbReference>
<feature type="transmembrane region" description="Helical" evidence="1">
    <location>
        <begin position="30"/>
        <end position="47"/>
    </location>
</feature>
<gene>
    <name evidence="2" type="ORF">Q604_UNBC07877G0002</name>
</gene>
<feature type="transmembrane region" description="Helical" evidence="1">
    <location>
        <begin position="100"/>
        <end position="122"/>
    </location>
</feature>
<evidence type="ECO:0000256" key="1">
    <source>
        <dbReference type="SAM" id="Phobius"/>
    </source>
</evidence>
<evidence type="ECO:0000313" key="2">
    <source>
        <dbReference type="EMBL" id="ETJ37944.1"/>
    </source>
</evidence>
<name>W1Y9X5_9ZZZZ</name>
<dbReference type="Pfam" id="PF13630">
    <property type="entry name" value="SdpI"/>
    <property type="match status" value="1"/>
</dbReference>
<feature type="transmembrane region" description="Helical" evidence="1">
    <location>
        <begin position="7"/>
        <end position="24"/>
    </location>
</feature>
<feature type="transmembrane region" description="Helical" evidence="1">
    <location>
        <begin position="142"/>
        <end position="163"/>
    </location>
</feature>
<keyword evidence="1" id="KW-1133">Transmembrane helix</keyword>
<evidence type="ECO:0008006" key="3">
    <source>
        <dbReference type="Google" id="ProtNLM"/>
    </source>
</evidence>
<dbReference type="AlphaFoldDB" id="W1Y9X5"/>
<accession>W1Y9X5</accession>
<comment type="caution">
    <text evidence="2">The sequence shown here is derived from an EMBL/GenBank/DDBJ whole genome shotgun (WGS) entry which is preliminary data.</text>
</comment>
<protein>
    <recommendedName>
        <fullName evidence="3">SdpI family protein</fullName>
    </recommendedName>
</protein>
<sequence>MKKNDLTRIILLITSLLMLVIGFVMSKSNIEILILGILAIISLVVLDRQASDIVKLSKNNPKVKTFRFLNMFTLLIVVLCFILALSSSDNQVSITEDNKILIIGLMSAFMMIFGNSSPKIPFNRYLGLRLPWTIRDEETWKIAHRLIGYLSFPIAIIMFIMSFFFDGNIVGIVGILTWVIIPSIHSYIFYYKRLKGLN</sequence>